<dbReference type="AlphaFoldDB" id="A0A7R9EUY6"/>
<dbReference type="PROSITE" id="PS50249">
    <property type="entry name" value="MPN"/>
    <property type="match status" value="1"/>
</dbReference>
<dbReference type="InterPro" id="IPR005366">
    <property type="entry name" value="EMC8/9"/>
</dbReference>
<dbReference type="GO" id="GO:0072546">
    <property type="term" value="C:EMC complex"/>
    <property type="evidence" value="ECO:0007669"/>
    <property type="project" value="InterPro"/>
</dbReference>
<reference evidence="3" key="1">
    <citation type="submission" date="2020-11" db="EMBL/GenBank/DDBJ databases">
        <authorList>
            <person name="Tran Van P."/>
        </authorList>
    </citation>
    <scope>NUCLEOTIDE SEQUENCE</scope>
</reference>
<dbReference type="EMBL" id="OD565341">
    <property type="protein sequence ID" value="CAD7441534.1"/>
    <property type="molecule type" value="Genomic_DNA"/>
</dbReference>
<protein>
    <recommendedName>
        <fullName evidence="2">MPN domain-containing protein</fullName>
    </recommendedName>
</protein>
<sequence>MADIKFSARAYCKMIFHAAKYPHCAVNGVLLAEDSKSKEDKKGLFILDAIPLFHLCLHVTPMAEVALTQIDHWAASAGFVIAGYYLANENLRDLSHEKMGHRIAEKIADNFSSACLVVIDNRNLTLNMDNAALCVSQFADGKWKPRDKSSFSLARNSLDTAATLIQRRTYEELMDFDNHLDDISQDWRNLSLNLEVDEEAGTVG</sequence>
<dbReference type="PANTHER" id="PTHR12941">
    <property type="entry name" value="ER MEMBRANE PROTEIN COMPLEX"/>
    <property type="match status" value="1"/>
</dbReference>
<dbReference type="PANTHER" id="PTHR12941:SF10">
    <property type="entry name" value="ER MEMBRANE PROTEIN COMPLEX SUBUNIT 8_9 HOMOLOG"/>
    <property type="match status" value="1"/>
</dbReference>
<comment type="similarity">
    <text evidence="1">Belongs to the EMC8/EMC9 family.</text>
</comment>
<name>A0A7R9EUY6_9NEOP</name>
<evidence type="ECO:0000256" key="1">
    <source>
        <dbReference type="ARBA" id="ARBA00007461"/>
    </source>
</evidence>
<evidence type="ECO:0000313" key="3">
    <source>
        <dbReference type="EMBL" id="CAD7441534.1"/>
    </source>
</evidence>
<organism evidence="3">
    <name type="scientific">Timema bartmani</name>
    <dbReference type="NCBI Taxonomy" id="61472"/>
    <lineage>
        <taxon>Eukaryota</taxon>
        <taxon>Metazoa</taxon>
        <taxon>Ecdysozoa</taxon>
        <taxon>Arthropoda</taxon>
        <taxon>Hexapoda</taxon>
        <taxon>Insecta</taxon>
        <taxon>Pterygota</taxon>
        <taxon>Neoptera</taxon>
        <taxon>Polyneoptera</taxon>
        <taxon>Phasmatodea</taxon>
        <taxon>Timematodea</taxon>
        <taxon>Timematoidea</taxon>
        <taxon>Timematidae</taxon>
        <taxon>Timema</taxon>
    </lineage>
</organism>
<accession>A0A7R9EUY6</accession>
<dbReference type="CDD" id="cd08060">
    <property type="entry name" value="MPN_UPF0172"/>
    <property type="match status" value="1"/>
</dbReference>
<proteinExistence type="inferred from homology"/>
<dbReference type="InterPro" id="IPR037518">
    <property type="entry name" value="MPN"/>
</dbReference>
<gene>
    <name evidence="3" type="ORF">TBIB3V08_LOCUS3998</name>
</gene>
<feature type="domain" description="MPN" evidence="2">
    <location>
        <begin position="4"/>
        <end position="144"/>
    </location>
</feature>
<evidence type="ECO:0000259" key="2">
    <source>
        <dbReference type="PROSITE" id="PS50249"/>
    </source>
</evidence>
<dbReference type="Pfam" id="PF03665">
    <property type="entry name" value="UPF0172"/>
    <property type="match status" value="1"/>
</dbReference>